<proteinExistence type="predicted"/>
<accession>A0A7Y7PSA5</accession>
<sequence>MGPEVKDGPVEFGGLFVEVAEMSAELAFTKSYLEENNIQELSQLANHNIDLYSLNIDISIYRNFGSIFYNNTHVIAEIICLELTSHFATQASIILQENHDYCLYDAGSLVTRLELPKWWAEANALKLSL</sequence>
<comment type="caution">
    <text evidence="1">The sequence shown here is derived from an EMBL/GenBank/DDBJ whole genome shotgun (WGS) entry which is preliminary data.</text>
</comment>
<dbReference type="RefSeq" id="WP_176909657.1">
    <property type="nucleotide sequence ID" value="NZ_JABKAU010000037.1"/>
</dbReference>
<evidence type="ECO:0000313" key="1">
    <source>
        <dbReference type="EMBL" id="NVO32792.1"/>
    </source>
</evidence>
<organism evidence="1 2">
    <name type="scientific">Hymenobacter lapidiphilus</name>
    <dbReference type="NCBI Taxonomy" id="2608003"/>
    <lineage>
        <taxon>Bacteria</taxon>
        <taxon>Pseudomonadati</taxon>
        <taxon>Bacteroidota</taxon>
        <taxon>Cytophagia</taxon>
        <taxon>Cytophagales</taxon>
        <taxon>Hymenobacteraceae</taxon>
        <taxon>Hymenobacter</taxon>
    </lineage>
</organism>
<dbReference type="AlphaFoldDB" id="A0A7Y7PSA5"/>
<keyword evidence="2" id="KW-1185">Reference proteome</keyword>
<dbReference type="Proteomes" id="UP000565521">
    <property type="component" value="Unassembled WGS sequence"/>
</dbReference>
<protein>
    <submittedName>
        <fullName evidence="1">Uncharacterized protein</fullName>
    </submittedName>
</protein>
<name>A0A7Y7PSA5_9BACT</name>
<reference evidence="1 2" key="1">
    <citation type="submission" date="2020-05" db="EMBL/GenBank/DDBJ databases">
        <title>Hymenobacter terrestris sp. nov. and Hymenobacter lapidiphilus sp. nov., isolated from regoliths in Antarctica.</title>
        <authorList>
            <person name="Sedlacek I."/>
            <person name="Pantucek R."/>
            <person name="Zeman M."/>
            <person name="Holochova P."/>
            <person name="Kralova S."/>
            <person name="Stankova E."/>
            <person name="Sedo O."/>
            <person name="Micenkova L."/>
            <person name="Svec P."/>
            <person name="Gupta V."/>
            <person name="Sood U."/>
            <person name="Korpole U.S."/>
            <person name="Lal R."/>
        </authorList>
    </citation>
    <scope>NUCLEOTIDE SEQUENCE [LARGE SCALE GENOMIC DNA]</scope>
    <source>
        <strain evidence="1 2">P5342</strain>
    </source>
</reference>
<evidence type="ECO:0000313" key="2">
    <source>
        <dbReference type="Proteomes" id="UP000565521"/>
    </source>
</evidence>
<gene>
    <name evidence="1" type="ORF">HW554_16375</name>
</gene>
<dbReference type="EMBL" id="JABKAU010000037">
    <property type="protein sequence ID" value="NVO32792.1"/>
    <property type="molecule type" value="Genomic_DNA"/>
</dbReference>